<evidence type="ECO:0000313" key="3">
    <source>
        <dbReference type="Proteomes" id="UP000066284"/>
    </source>
</evidence>
<feature type="compositionally biased region" description="Basic and acidic residues" evidence="1">
    <location>
        <begin position="1"/>
        <end position="13"/>
    </location>
</feature>
<dbReference type="Proteomes" id="UP000066284">
    <property type="component" value="Chromosome 1"/>
</dbReference>
<name>A0A0S4KT46_9BACT</name>
<evidence type="ECO:0000313" key="2">
    <source>
        <dbReference type="EMBL" id="CUQ65540.1"/>
    </source>
</evidence>
<dbReference type="KEGG" id="nio:NITINOP_0564"/>
<keyword evidence="3" id="KW-1185">Reference proteome</keyword>
<feature type="region of interest" description="Disordered" evidence="1">
    <location>
        <begin position="1"/>
        <end position="25"/>
    </location>
</feature>
<dbReference type="AlphaFoldDB" id="A0A0S4KT46"/>
<proteinExistence type="predicted"/>
<organism evidence="2 3">
    <name type="scientific">Candidatus Nitrospira inopinata</name>
    <dbReference type="NCBI Taxonomy" id="1715989"/>
    <lineage>
        <taxon>Bacteria</taxon>
        <taxon>Pseudomonadati</taxon>
        <taxon>Nitrospirota</taxon>
        <taxon>Nitrospiria</taxon>
        <taxon>Nitrospirales</taxon>
        <taxon>Nitrospiraceae</taxon>
        <taxon>Nitrospira</taxon>
    </lineage>
</organism>
<gene>
    <name evidence="2" type="ORF">NITINOP_0564</name>
</gene>
<reference evidence="3" key="1">
    <citation type="submission" date="2015-09" db="EMBL/GenBank/DDBJ databases">
        <authorList>
            <person name="Daims H."/>
        </authorList>
    </citation>
    <scope>NUCLEOTIDE SEQUENCE [LARGE SCALE GENOMIC DNA]</scope>
</reference>
<sequence length="25" mass="2827">MFLPEERELEGSKEFASNLFGELGP</sequence>
<dbReference type="EMBL" id="LN885086">
    <property type="protein sequence ID" value="CUQ65540.1"/>
    <property type="molecule type" value="Genomic_DNA"/>
</dbReference>
<accession>A0A0S4KT46</accession>
<protein>
    <submittedName>
        <fullName evidence="2">Uncharacterized protein</fullName>
    </submittedName>
</protein>
<evidence type="ECO:0000256" key="1">
    <source>
        <dbReference type="SAM" id="MobiDB-lite"/>
    </source>
</evidence>